<proteinExistence type="predicted"/>
<dbReference type="Pfam" id="PF00534">
    <property type="entry name" value="Glycos_transf_1"/>
    <property type="match status" value="1"/>
</dbReference>
<sequence>MKKLKATIIIDSSIINSHHGIRRYLLSLAESIRPSFHVTFFNVEETGINGELNYSLLVFDKFFSYNNGFDRNAQIQLGSENKILWDVLEENKIKSDTMHKSTSVYVGKEIEDSDICIIGAPWICAKINIVNGKKVYCMGYDAIPISYSFKEFNDRGLTNFGYLHHVGYQKAVRQFDGILAISNKSKFEISKFVGKDKITTIPPFLPIGFDSIGVDDAPREKTVILAAPFDIRKGLNNLPELLNDHDIKKILIFGGVRCHHEELLKFFKSINIEKCEWWHTVDTKKQIALYKSSSLLIFPSLNEGLGLPVLEALACGTNVVVSNIEPLNTLVGEDSILTGIPNIDKKIISSKLNCLSAVKNQRDAIEKFGGECLSNFLIKLT</sequence>
<evidence type="ECO:0000313" key="3">
    <source>
        <dbReference type="EMBL" id="AXL04864.1"/>
    </source>
</evidence>
<keyword evidence="1 3" id="KW-0808">Transferase</keyword>
<dbReference type="Gene3D" id="3.40.50.2000">
    <property type="entry name" value="Glycogen Phosphorylase B"/>
    <property type="match status" value="2"/>
</dbReference>
<gene>
    <name evidence="3" type="primary">gt10</name>
</gene>
<dbReference type="GO" id="GO:0016757">
    <property type="term" value="F:glycosyltransferase activity"/>
    <property type="evidence" value="ECO:0007669"/>
    <property type="project" value="InterPro"/>
</dbReference>
<evidence type="ECO:0000256" key="1">
    <source>
        <dbReference type="ARBA" id="ARBA00022679"/>
    </source>
</evidence>
<dbReference type="InterPro" id="IPR001296">
    <property type="entry name" value="Glyco_trans_1"/>
</dbReference>
<feature type="domain" description="Glycosyl transferase family 1" evidence="2">
    <location>
        <begin position="219"/>
        <end position="335"/>
    </location>
</feature>
<name>A0A346ACA2_AERHY</name>
<protein>
    <submittedName>
        <fullName evidence="3">Glycosyltransferase</fullName>
    </submittedName>
</protein>
<dbReference type="SUPFAM" id="SSF53756">
    <property type="entry name" value="UDP-Glycosyltransferase/glycogen phosphorylase"/>
    <property type="match status" value="1"/>
</dbReference>
<reference evidence="3" key="1">
    <citation type="submission" date="2018-06" db="EMBL/GenBank/DDBJ databases">
        <title>Genetic diversity of the Aeromonas Hydrophila O antigens and development of a suspension array for serotype detection.</title>
        <authorList>
            <person name="Cao H."/>
            <person name="Liu B."/>
        </authorList>
    </citation>
    <scope>NUCLEOTIDE SEQUENCE</scope>
    <source>
        <strain evidence="3">G5372</strain>
    </source>
</reference>
<accession>A0A346ACA2</accession>
<dbReference type="AlphaFoldDB" id="A0A346ACA2"/>
<dbReference type="PANTHER" id="PTHR46401">
    <property type="entry name" value="GLYCOSYLTRANSFERASE WBBK-RELATED"/>
    <property type="match status" value="1"/>
</dbReference>
<organism evidence="3">
    <name type="scientific">Aeromonas hydrophila</name>
    <dbReference type="NCBI Taxonomy" id="644"/>
    <lineage>
        <taxon>Bacteria</taxon>
        <taxon>Pseudomonadati</taxon>
        <taxon>Pseudomonadota</taxon>
        <taxon>Gammaproteobacteria</taxon>
        <taxon>Aeromonadales</taxon>
        <taxon>Aeromonadaceae</taxon>
        <taxon>Aeromonas</taxon>
    </lineage>
</organism>
<dbReference type="PANTHER" id="PTHR46401:SF2">
    <property type="entry name" value="GLYCOSYLTRANSFERASE WBBK-RELATED"/>
    <property type="match status" value="1"/>
</dbReference>
<evidence type="ECO:0000259" key="2">
    <source>
        <dbReference type="Pfam" id="PF00534"/>
    </source>
</evidence>
<dbReference type="EMBL" id="MH449675">
    <property type="protein sequence ID" value="AXL04864.1"/>
    <property type="molecule type" value="Genomic_DNA"/>
</dbReference>